<reference evidence="2" key="1">
    <citation type="submission" date="2016-06" db="EMBL/GenBank/DDBJ databases">
        <title>Parallel loss of symbiosis genes in relatives of nitrogen-fixing non-legume Parasponia.</title>
        <authorList>
            <person name="Van Velzen R."/>
            <person name="Holmer R."/>
            <person name="Bu F."/>
            <person name="Rutten L."/>
            <person name="Van Zeijl A."/>
            <person name="Liu W."/>
            <person name="Santuari L."/>
            <person name="Cao Q."/>
            <person name="Sharma T."/>
            <person name="Shen D."/>
            <person name="Roswanjaya Y."/>
            <person name="Wardhani T."/>
            <person name="Kalhor M.S."/>
            <person name="Jansen J."/>
            <person name="Van den Hoogen J."/>
            <person name="Gungor B."/>
            <person name="Hartog M."/>
            <person name="Hontelez J."/>
            <person name="Verver J."/>
            <person name="Yang W.-C."/>
            <person name="Schijlen E."/>
            <person name="Repin R."/>
            <person name="Schilthuizen M."/>
            <person name="Schranz E."/>
            <person name="Heidstra R."/>
            <person name="Miyata K."/>
            <person name="Fedorova E."/>
            <person name="Kohlen W."/>
            <person name="Bisseling T."/>
            <person name="Smit S."/>
            <person name="Geurts R."/>
        </authorList>
    </citation>
    <scope>NUCLEOTIDE SEQUENCE [LARGE SCALE GENOMIC DNA]</scope>
    <source>
        <strain evidence="2">cv. WU1-14</strain>
    </source>
</reference>
<dbReference type="AlphaFoldDB" id="A0A2P5A3Y1"/>
<proteinExistence type="predicted"/>
<gene>
    <name evidence="1" type="ORF">PanWU01x14_371320</name>
</gene>
<dbReference type="Proteomes" id="UP000237105">
    <property type="component" value="Unassembled WGS sequence"/>
</dbReference>
<keyword evidence="2" id="KW-1185">Reference proteome</keyword>
<evidence type="ECO:0000313" key="1">
    <source>
        <dbReference type="EMBL" id="PON31242.1"/>
    </source>
</evidence>
<protein>
    <submittedName>
        <fullName evidence="1">Uncharacterized protein</fullName>
    </submittedName>
</protein>
<dbReference type="EMBL" id="JXTB01001213">
    <property type="protein sequence ID" value="PON31242.1"/>
    <property type="molecule type" value="Genomic_DNA"/>
</dbReference>
<organism evidence="1 2">
    <name type="scientific">Parasponia andersonii</name>
    <name type="common">Sponia andersonii</name>
    <dbReference type="NCBI Taxonomy" id="3476"/>
    <lineage>
        <taxon>Eukaryota</taxon>
        <taxon>Viridiplantae</taxon>
        <taxon>Streptophyta</taxon>
        <taxon>Embryophyta</taxon>
        <taxon>Tracheophyta</taxon>
        <taxon>Spermatophyta</taxon>
        <taxon>Magnoliopsida</taxon>
        <taxon>eudicotyledons</taxon>
        <taxon>Gunneridae</taxon>
        <taxon>Pentapetalae</taxon>
        <taxon>rosids</taxon>
        <taxon>fabids</taxon>
        <taxon>Rosales</taxon>
        <taxon>Cannabaceae</taxon>
        <taxon>Parasponia</taxon>
    </lineage>
</organism>
<evidence type="ECO:0000313" key="2">
    <source>
        <dbReference type="Proteomes" id="UP000237105"/>
    </source>
</evidence>
<accession>A0A2P5A3Y1</accession>
<comment type="caution">
    <text evidence="1">The sequence shown here is derived from an EMBL/GenBank/DDBJ whole genome shotgun (WGS) entry which is preliminary data.</text>
</comment>
<sequence length="75" mass="8347">PKSWGRSPKIVALQPKRRVAATVKAWCCDANLWRYGLGLMASQHHYLALQHYGSASLGATVLVSVIEYQKCKIGY</sequence>
<name>A0A2P5A3Y1_PARAD</name>
<feature type="non-terminal residue" evidence="1">
    <location>
        <position position="1"/>
    </location>
</feature>